<name>A0ABN1PW11_9ACTN</name>
<sequence length="101" mass="10735">MASVPRATRLRTAPRPAARGGVATALSNLSELLSEVGCTAEALTASAEAVAILRLLATARPRWSSLIWPWASTTTPSTYSAEGASRRHWPPPALGRIRRGM</sequence>
<dbReference type="Proteomes" id="UP001500542">
    <property type="component" value="Unassembled WGS sequence"/>
</dbReference>
<gene>
    <name evidence="1" type="ORF">GCM10009554_19960</name>
</gene>
<evidence type="ECO:0000313" key="1">
    <source>
        <dbReference type="EMBL" id="GAA0934172.1"/>
    </source>
</evidence>
<evidence type="ECO:0000313" key="2">
    <source>
        <dbReference type="Proteomes" id="UP001500542"/>
    </source>
</evidence>
<reference evidence="1 2" key="1">
    <citation type="journal article" date="2019" name="Int. J. Syst. Evol. Microbiol.">
        <title>The Global Catalogue of Microorganisms (GCM) 10K type strain sequencing project: providing services to taxonomists for standard genome sequencing and annotation.</title>
        <authorList>
            <consortium name="The Broad Institute Genomics Platform"/>
            <consortium name="The Broad Institute Genome Sequencing Center for Infectious Disease"/>
            <person name="Wu L."/>
            <person name="Ma J."/>
        </authorList>
    </citation>
    <scope>NUCLEOTIDE SEQUENCE [LARGE SCALE GENOMIC DNA]</scope>
    <source>
        <strain evidence="1 2">JCM 10977</strain>
    </source>
</reference>
<dbReference type="EMBL" id="BAAAHK010000004">
    <property type="protein sequence ID" value="GAA0934172.1"/>
    <property type="molecule type" value="Genomic_DNA"/>
</dbReference>
<organism evidence="1 2">
    <name type="scientific">Kribbella koreensis</name>
    <dbReference type="NCBI Taxonomy" id="57909"/>
    <lineage>
        <taxon>Bacteria</taxon>
        <taxon>Bacillati</taxon>
        <taxon>Actinomycetota</taxon>
        <taxon>Actinomycetes</taxon>
        <taxon>Propionibacteriales</taxon>
        <taxon>Kribbellaceae</taxon>
        <taxon>Kribbella</taxon>
    </lineage>
</organism>
<keyword evidence="2" id="KW-1185">Reference proteome</keyword>
<comment type="caution">
    <text evidence="1">The sequence shown here is derived from an EMBL/GenBank/DDBJ whole genome shotgun (WGS) entry which is preliminary data.</text>
</comment>
<proteinExistence type="predicted"/>
<accession>A0ABN1PW11</accession>
<protein>
    <submittedName>
        <fullName evidence="1">Uncharacterized protein</fullName>
    </submittedName>
</protein>